<dbReference type="SUPFAM" id="SSF47459">
    <property type="entry name" value="HLH, helix-loop-helix DNA-binding domain"/>
    <property type="match status" value="1"/>
</dbReference>
<evidence type="ECO:0000256" key="3">
    <source>
        <dbReference type="ARBA" id="ARBA00022782"/>
    </source>
</evidence>
<accession>A0A6P5PDV9</accession>
<dbReference type="GO" id="GO:0042803">
    <property type="term" value="F:protein homodimerization activity"/>
    <property type="evidence" value="ECO:0007669"/>
    <property type="project" value="Ensembl"/>
</dbReference>
<dbReference type="GO" id="GO:0046982">
    <property type="term" value="F:protein heterodimerization activity"/>
    <property type="evidence" value="ECO:0007669"/>
    <property type="project" value="Ensembl"/>
</dbReference>
<dbReference type="InterPro" id="IPR036638">
    <property type="entry name" value="HLH_DNA-bd_sf"/>
</dbReference>
<organism evidence="11 12">
    <name type="scientific">Mus caroli</name>
    <name type="common">Ryukyu mouse</name>
    <name type="synonym">Ricefield mouse</name>
    <dbReference type="NCBI Taxonomy" id="10089"/>
    <lineage>
        <taxon>Eukaryota</taxon>
        <taxon>Metazoa</taxon>
        <taxon>Chordata</taxon>
        <taxon>Craniata</taxon>
        <taxon>Vertebrata</taxon>
        <taxon>Euteleostomi</taxon>
        <taxon>Mammalia</taxon>
        <taxon>Eutheria</taxon>
        <taxon>Euarchontoglires</taxon>
        <taxon>Glires</taxon>
        <taxon>Rodentia</taxon>
        <taxon>Myomorpha</taxon>
        <taxon>Muroidea</taxon>
        <taxon>Muridae</taxon>
        <taxon>Murinae</taxon>
        <taxon>Mus</taxon>
        <taxon>Mus</taxon>
    </lineage>
</organism>
<dbReference type="InterPro" id="IPR039583">
    <property type="entry name" value="TCFL5/SOLH1/2"/>
</dbReference>
<dbReference type="KEGG" id="mcal:110290307"/>
<keyword evidence="7" id="KW-0804">Transcription</keyword>
<dbReference type="InterPro" id="IPR011598">
    <property type="entry name" value="bHLH_dom"/>
</dbReference>
<dbReference type="Proteomes" id="UP000515126">
    <property type="component" value="Chromosome 2"/>
</dbReference>
<dbReference type="GO" id="GO:0007283">
    <property type="term" value="P:spermatogenesis"/>
    <property type="evidence" value="ECO:0007669"/>
    <property type="project" value="UniProtKB-KW"/>
</dbReference>
<evidence type="ECO:0000256" key="8">
    <source>
        <dbReference type="ARBA" id="ARBA00023242"/>
    </source>
</evidence>
<dbReference type="GO" id="GO:0001541">
    <property type="term" value="P:ovarian follicle development"/>
    <property type="evidence" value="ECO:0007669"/>
    <property type="project" value="Ensembl"/>
</dbReference>
<keyword evidence="3" id="KW-0221">Differentiation</keyword>
<keyword evidence="5" id="KW-0805">Transcription regulation</keyword>
<feature type="region of interest" description="Disordered" evidence="9">
    <location>
        <begin position="177"/>
        <end position="208"/>
    </location>
</feature>
<keyword evidence="2" id="KW-0217">Developmental protein</keyword>
<evidence type="ECO:0000313" key="11">
    <source>
        <dbReference type="Proteomes" id="UP000515126"/>
    </source>
</evidence>
<dbReference type="GO" id="GO:0005737">
    <property type="term" value="C:cytoplasm"/>
    <property type="evidence" value="ECO:0007669"/>
    <property type="project" value="Ensembl"/>
</dbReference>
<dbReference type="CTD" id="402381"/>
<dbReference type="Pfam" id="PF00010">
    <property type="entry name" value="HLH"/>
    <property type="match status" value="1"/>
</dbReference>
<dbReference type="GO" id="GO:0009994">
    <property type="term" value="P:oocyte differentiation"/>
    <property type="evidence" value="ECO:0007669"/>
    <property type="project" value="Ensembl"/>
</dbReference>
<sequence>MASGGHERATEDYGVSGIMGCSKTPQLETQDILQTPSQSSALCTAPVAAANLGPSLRRNVVSERERRRRISLSCEHLRALLPQFDGRREDMASVLEMSVYFLQLAHSMDPSWEQLSVPQPPQEMWHMWQGDVLQVTLANQVADSEPDSGIAKASAVARIQDPPCFGMLDTDQSLATERESELLERPSSCPGHRQSALSFSEPESSSLGPGLPPWIPHSWQPATPEASDIVPGGSHQVASLAGDPESSGMLAEEANLVLASVPDARYTTGAGSDVVDGASFLMTTNPDWWLGSVEGRGGPALARSSPVDGAEPSFIGDPELCSQELQAGPGELWGLDFGSPGLALKDEADSIFPDFFP</sequence>
<evidence type="ECO:0000256" key="4">
    <source>
        <dbReference type="ARBA" id="ARBA00022871"/>
    </source>
</evidence>
<evidence type="ECO:0000256" key="6">
    <source>
        <dbReference type="ARBA" id="ARBA00023125"/>
    </source>
</evidence>
<dbReference type="GO" id="GO:0001673">
    <property type="term" value="C:male germ cell nucleus"/>
    <property type="evidence" value="ECO:0007669"/>
    <property type="project" value="Ensembl"/>
</dbReference>
<comment type="subcellular location">
    <subcellularLocation>
        <location evidence="1">Nucleus</location>
    </subcellularLocation>
</comment>
<evidence type="ECO:0000256" key="7">
    <source>
        <dbReference type="ARBA" id="ARBA00023163"/>
    </source>
</evidence>
<dbReference type="GO" id="GO:0000978">
    <property type="term" value="F:RNA polymerase II cis-regulatory region sequence-specific DNA binding"/>
    <property type="evidence" value="ECO:0007669"/>
    <property type="project" value="TreeGrafter"/>
</dbReference>
<gene>
    <name evidence="12" type="primary">Sohlh1</name>
</gene>
<evidence type="ECO:0000256" key="2">
    <source>
        <dbReference type="ARBA" id="ARBA00022473"/>
    </source>
</evidence>
<reference evidence="12" key="1">
    <citation type="submission" date="2025-08" db="UniProtKB">
        <authorList>
            <consortium name="RefSeq"/>
        </authorList>
    </citation>
    <scope>IDENTIFICATION</scope>
</reference>
<protein>
    <submittedName>
        <fullName evidence="12">Spermatogenesis- and oogenesis-specific basic helix-loop-helix-containing protein 1</fullName>
    </submittedName>
</protein>
<dbReference type="GeneID" id="110290307"/>
<dbReference type="AlphaFoldDB" id="A0A6P5PDV9"/>
<dbReference type="Gene3D" id="4.10.280.10">
    <property type="entry name" value="Helix-loop-helix DNA-binding domain"/>
    <property type="match status" value="1"/>
</dbReference>
<dbReference type="RefSeq" id="XP_021012491.1">
    <property type="nucleotide sequence ID" value="XM_021156832.1"/>
</dbReference>
<evidence type="ECO:0000313" key="12">
    <source>
        <dbReference type="RefSeq" id="XP_021012491.1"/>
    </source>
</evidence>
<dbReference type="PANTHER" id="PTHR15402">
    <property type="entry name" value="TRANSCRIPTION FACTOR-LIKE 5 PROTEIN"/>
    <property type="match status" value="1"/>
</dbReference>
<dbReference type="PROSITE" id="PS50888">
    <property type="entry name" value="BHLH"/>
    <property type="match status" value="1"/>
</dbReference>
<dbReference type="PANTHER" id="PTHR15402:SF4">
    <property type="entry name" value="SPERMATOGENESIS- AND OOGENESIS-SPECIFIC BASIC HELIX-LOOP-HELIX-CONTAINING PROTEIN 1"/>
    <property type="match status" value="1"/>
</dbReference>
<dbReference type="GO" id="GO:0001228">
    <property type="term" value="F:DNA-binding transcription activator activity, RNA polymerase II-specific"/>
    <property type="evidence" value="ECO:0007669"/>
    <property type="project" value="Ensembl"/>
</dbReference>
<evidence type="ECO:0000256" key="9">
    <source>
        <dbReference type="SAM" id="MobiDB-lite"/>
    </source>
</evidence>
<keyword evidence="8" id="KW-0539">Nucleus</keyword>
<keyword evidence="4" id="KW-0744">Spermatogenesis</keyword>
<evidence type="ECO:0000259" key="10">
    <source>
        <dbReference type="PROSITE" id="PS50888"/>
    </source>
</evidence>
<proteinExistence type="predicted"/>
<keyword evidence="11" id="KW-1185">Reference proteome</keyword>
<keyword evidence="6" id="KW-0238">DNA-binding</keyword>
<evidence type="ECO:0000256" key="5">
    <source>
        <dbReference type="ARBA" id="ARBA00023015"/>
    </source>
</evidence>
<feature type="domain" description="BHLH" evidence="10">
    <location>
        <begin position="54"/>
        <end position="105"/>
    </location>
</feature>
<evidence type="ECO:0000256" key="1">
    <source>
        <dbReference type="ARBA" id="ARBA00004123"/>
    </source>
</evidence>
<name>A0A6P5PDV9_MUSCR</name>